<dbReference type="Pfam" id="PF03372">
    <property type="entry name" value="Exo_endo_phos"/>
    <property type="match status" value="1"/>
</dbReference>
<proteinExistence type="predicted"/>
<organism evidence="2 3">
    <name type="scientific">Streptomyces venezuelae</name>
    <dbReference type="NCBI Taxonomy" id="54571"/>
    <lineage>
        <taxon>Bacteria</taxon>
        <taxon>Bacillati</taxon>
        <taxon>Actinomycetota</taxon>
        <taxon>Actinomycetes</taxon>
        <taxon>Kitasatosporales</taxon>
        <taxon>Streptomycetaceae</taxon>
        <taxon>Streptomyces</taxon>
    </lineage>
</organism>
<dbReference type="SUPFAM" id="SSF53335">
    <property type="entry name" value="S-adenosyl-L-methionine-dependent methyltransferases"/>
    <property type="match status" value="1"/>
</dbReference>
<dbReference type="OrthoDB" id="224775at2"/>
<evidence type="ECO:0000313" key="3">
    <source>
        <dbReference type="Proteomes" id="UP000324101"/>
    </source>
</evidence>
<accession>A0A5P2DS85</accession>
<evidence type="ECO:0000313" key="2">
    <source>
        <dbReference type="EMBL" id="QES58044.1"/>
    </source>
</evidence>
<name>A0A5P2DS85_STRVZ</name>
<gene>
    <name evidence="2" type="ORF">DEJ51_31075</name>
</gene>
<sequence length="451" mass="47958">MMLASINLNKRMGADGARAHLAAWLRSRDVAVVVAQEPYKPYKPADRRPPVLPGYVFAGGDGHLATWVREEVRVPVVSAPTDWAQRLELGWLTVVQVHLDAYTSAARASQLVDLASMAAGEKGRPLLICGDFNLAPRPEDGVYGDEVSGFTADAERKALEQLLDSAGLVDTSKGEGDPTFTFERTFSGRLSRFRCDLALLSDHLAPETPVTTDGTVRTGEQSFTDHSALLLDLPVTPDAADPPEDVLFSIGELTGADPAPGMYRAYQPHKTAMSRQGPSPAARAVTATLAGPLGVSTLLDHGCGRGADVAHYRSAGLEADGYDPHADFGWPRPERGGYDLVTQAFVLNVLPNPWERVRALQDAASFVRPGGHVLVVTRSPEEITKAAAAGGWARHHDGFWSSEGKGTFQRGISSEEAVLLGRHAGLSPAGNSAPRLSLSGVSHVLLGTVAG</sequence>
<protein>
    <recommendedName>
        <fullName evidence="1">Endonuclease/exonuclease/phosphatase domain-containing protein</fullName>
    </recommendedName>
</protein>
<dbReference type="InterPro" id="IPR005135">
    <property type="entry name" value="Endo/exonuclease/phosphatase"/>
</dbReference>
<dbReference type="RefSeq" id="WP_150260953.1">
    <property type="nucleotide sequence ID" value="NZ_CP029189.1"/>
</dbReference>
<reference evidence="2 3" key="1">
    <citation type="submission" date="2018-05" db="EMBL/GenBank/DDBJ databases">
        <title>Streptomyces venezuelae.</title>
        <authorList>
            <person name="Kim W."/>
            <person name="Lee N."/>
            <person name="Cho B.-K."/>
        </authorList>
    </citation>
    <scope>NUCLEOTIDE SEQUENCE [LARGE SCALE GENOMIC DNA]</scope>
    <source>
        <strain evidence="2 3">ATCC 21018</strain>
    </source>
</reference>
<dbReference type="AlphaFoldDB" id="A0A5P2DS85"/>
<dbReference type="Pfam" id="PF13489">
    <property type="entry name" value="Methyltransf_23"/>
    <property type="match status" value="1"/>
</dbReference>
<dbReference type="Proteomes" id="UP000324101">
    <property type="component" value="Chromosome"/>
</dbReference>
<evidence type="ECO:0000259" key="1">
    <source>
        <dbReference type="Pfam" id="PF03372"/>
    </source>
</evidence>
<dbReference type="Gene3D" id="3.60.10.10">
    <property type="entry name" value="Endonuclease/exonuclease/phosphatase"/>
    <property type="match status" value="1"/>
</dbReference>
<dbReference type="GO" id="GO:0003824">
    <property type="term" value="F:catalytic activity"/>
    <property type="evidence" value="ECO:0007669"/>
    <property type="project" value="InterPro"/>
</dbReference>
<feature type="domain" description="Endonuclease/exonuclease/phosphatase" evidence="1">
    <location>
        <begin position="5"/>
        <end position="215"/>
    </location>
</feature>
<dbReference type="InterPro" id="IPR036691">
    <property type="entry name" value="Endo/exonu/phosph_ase_sf"/>
</dbReference>
<dbReference type="SUPFAM" id="SSF56219">
    <property type="entry name" value="DNase I-like"/>
    <property type="match status" value="1"/>
</dbReference>
<dbReference type="EMBL" id="CP029189">
    <property type="protein sequence ID" value="QES58044.1"/>
    <property type="molecule type" value="Genomic_DNA"/>
</dbReference>
<dbReference type="Gene3D" id="3.40.50.150">
    <property type="entry name" value="Vaccinia Virus protein VP39"/>
    <property type="match status" value="1"/>
</dbReference>
<dbReference type="InterPro" id="IPR029063">
    <property type="entry name" value="SAM-dependent_MTases_sf"/>
</dbReference>